<proteinExistence type="predicted"/>
<evidence type="ECO:0000313" key="1">
    <source>
        <dbReference type="EMBL" id="CAG5124613.1"/>
    </source>
</evidence>
<evidence type="ECO:0000313" key="2">
    <source>
        <dbReference type="Proteomes" id="UP000678393"/>
    </source>
</evidence>
<sequence>MYKETDSLSEAATLLQALACSRDPEVISHLMTILEDKDSSNLEAQKRSAISAVATNNAITPLVYDVIRNKYDYVKDG</sequence>
<gene>
    <name evidence="1" type="ORF">CUNI_LOCUS10171</name>
</gene>
<accession>A0A8S3Z525</accession>
<name>A0A8S3Z525_9EUPU</name>
<dbReference type="AlphaFoldDB" id="A0A8S3Z525"/>
<comment type="caution">
    <text evidence="1">The sequence shown here is derived from an EMBL/GenBank/DDBJ whole genome shotgun (WGS) entry which is preliminary data.</text>
</comment>
<dbReference type="EMBL" id="CAJHNH020001824">
    <property type="protein sequence ID" value="CAG5124613.1"/>
    <property type="molecule type" value="Genomic_DNA"/>
</dbReference>
<protein>
    <submittedName>
        <fullName evidence="1">Uncharacterized protein</fullName>
    </submittedName>
</protein>
<dbReference type="Gene3D" id="1.25.50.20">
    <property type="match status" value="1"/>
</dbReference>
<dbReference type="Proteomes" id="UP000678393">
    <property type="component" value="Unassembled WGS sequence"/>
</dbReference>
<keyword evidence="2" id="KW-1185">Reference proteome</keyword>
<reference evidence="1" key="1">
    <citation type="submission" date="2021-04" db="EMBL/GenBank/DDBJ databases">
        <authorList>
            <consortium name="Molecular Ecology Group"/>
        </authorList>
    </citation>
    <scope>NUCLEOTIDE SEQUENCE</scope>
</reference>
<organism evidence="1 2">
    <name type="scientific">Candidula unifasciata</name>
    <dbReference type="NCBI Taxonomy" id="100452"/>
    <lineage>
        <taxon>Eukaryota</taxon>
        <taxon>Metazoa</taxon>
        <taxon>Spiralia</taxon>
        <taxon>Lophotrochozoa</taxon>
        <taxon>Mollusca</taxon>
        <taxon>Gastropoda</taxon>
        <taxon>Heterobranchia</taxon>
        <taxon>Euthyneura</taxon>
        <taxon>Panpulmonata</taxon>
        <taxon>Eupulmonata</taxon>
        <taxon>Stylommatophora</taxon>
        <taxon>Helicina</taxon>
        <taxon>Helicoidea</taxon>
        <taxon>Geomitridae</taxon>
        <taxon>Candidula</taxon>
    </lineage>
</organism>
<feature type="non-terminal residue" evidence="1">
    <location>
        <position position="77"/>
    </location>
</feature>